<name>A0A412FDI6_9BACE</name>
<evidence type="ECO:0000313" key="4">
    <source>
        <dbReference type="Proteomes" id="UP000284431"/>
    </source>
</evidence>
<organism evidence="1 3">
    <name type="scientific">Bacteroides caccae</name>
    <dbReference type="NCBI Taxonomy" id="47678"/>
    <lineage>
        <taxon>Bacteria</taxon>
        <taxon>Pseudomonadati</taxon>
        <taxon>Bacteroidota</taxon>
        <taxon>Bacteroidia</taxon>
        <taxon>Bacteroidales</taxon>
        <taxon>Bacteroidaceae</taxon>
        <taxon>Bacteroides</taxon>
    </lineage>
</organism>
<comment type="caution">
    <text evidence="1">The sequence shown here is derived from an EMBL/GenBank/DDBJ whole genome shotgun (WGS) entry which is preliminary data.</text>
</comment>
<dbReference type="EMBL" id="QSCS01000003">
    <property type="protein sequence ID" value="RGY29311.1"/>
    <property type="molecule type" value="Genomic_DNA"/>
</dbReference>
<proteinExistence type="predicted"/>
<dbReference type="Proteomes" id="UP000284205">
    <property type="component" value="Unassembled WGS sequence"/>
</dbReference>
<evidence type="ECO:0000313" key="3">
    <source>
        <dbReference type="Proteomes" id="UP000284205"/>
    </source>
</evidence>
<reference evidence="3 4" key="1">
    <citation type="submission" date="2018-08" db="EMBL/GenBank/DDBJ databases">
        <title>A genome reference for cultivated species of the human gut microbiota.</title>
        <authorList>
            <person name="Zou Y."/>
            <person name="Xue W."/>
            <person name="Luo G."/>
        </authorList>
    </citation>
    <scope>NUCLEOTIDE SEQUENCE [LARGE SCALE GENOMIC DNA]</scope>
    <source>
        <strain evidence="1 3">AF24-29LB</strain>
        <strain evidence="2 4">OF02-6LB</strain>
    </source>
</reference>
<dbReference type="AlphaFoldDB" id="A0A412FDI6"/>
<dbReference type="InterPro" id="IPR042099">
    <property type="entry name" value="ANL_N_sf"/>
</dbReference>
<dbReference type="Gene3D" id="3.40.50.12780">
    <property type="entry name" value="N-terminal domain of ligase-like"/>
    <property type="match status" value="1"/>
</dbReference>
<dbReference type="KEGG" id="bcac:CGC64_17255"/>
<dbReference type="EMBL" id="QRUO01000033">
    <property type="protein sequence ID" value="RGR66183.1"/>
    <property type="molecule type" value="Genomic_DNA"/>
</dbReference>
<accession>A0A412FDI6</accession>
<dbReference type="Proteomes" id="UP000284431">
    <property type="component" value="Unassembled WGS sequence"/>
</dbReference>
<protein>
    <submittedName>
        <fullName evidence="1">Uncharacterized protein</fullName>
    </submittedName>
</protein>
<gene>
    <name evidence="1" type="ORF">DWY26_21260</name>
    <name evidence="2" type="ORF">DXA49_03065</name>
</gene>
<evidence type="ECO:0000313" key="2">
    <source>
        <dbReference type="EMBL" id="RGY29311.1"/>
    </source>
</evidence>
<sequence length="88" mass="10068">MCFLAYDESKNNQYKPFFSYGLTENVDGHLVGTSFHNFDMPLIRYDTGDLIASENRKGQLMEAFSITQGRNANALSDSYLIFSCFLYN</sequence>
<evidence type="ECO:0000313" key="1">
    <source>
        <dbReference type="EMBL" id="RGR66183.1"/>
    </source>
</evidence>